<organism evidence="1 2">
    <name type="scientific">Tanacetum coccineum</name>
    <dbReference type="NCBI Taxonomy" id="301880"/>
    <lineage>
        <taxon>Eukaryota</taxon>
        <taxon>Viridiplantae</taxon>
        <taxon>Streptophyta</taxon>
        <taxon>Embryophyta</taxon>
        <taxon>Tracheophyta</taxon>
        <taxon>Spermatophyta</taxon>
        <taxon>Magnoliopsida</taxon>
        <taxon>eudicotyledons</taxon>
        <taxon>Gunneridae</taxon>
        <taxon>Pentapetalae</taxon>
        <taxon>asterids</taxon>
        <taxon>campanulids</taxon>
        <taxon>Asterales</taxon>
        <taxon>Asteraceae</taxon>
        <taxon>Asteroideae</taxon>
        <taxon>Anthemideae</taxon>
        <taxon>Anthemidinae</taxon>
        <taxon>Tanacetum</taxon>
    </lineage>
</organism>
<reference evidence="1" key="2">
    <citation type="submission" date="2022-01" db="EMBL/GenBank/DDBJ databases">
        <authorList>
            <person name="Yamashiro T."/>
            <person name="Shiraishi A."/>
            <person name="Satake H."/>
            <person name="Nakayama K."/>
        </authorList>
    </citation>
    <scope>NUCLEOTIDE SEQUENCE</scope>
</reference>
<dbReference type="EMBL" id="BQNB010009631">
    <property type="protein sequence ID" value="GJS66183.1"/>
    <property type="molecule type" value="Genomic_DNA"/>
</dbReference>
<protein>
    <submittedName>
        <fullName evidence="1">Uncharacterized protein</fullName>
    </submittedName>
</protein>
<keyword evidence="2" id="KW-1185">Reference proteome</keyword>
<dbReference type="Proteomes" id="UP001151760">
    <property type="component" value="Unassembled WGS sequence"/>
</dbReference>
<proteinExistence type="predicted"/>
<gene>
    <name evidence="1" type="ORF">Tco_0680747</name>
</gene>
<sequence>MSSTSISQVGNIPPYFSLNKVGSIVPLEKPSDIRKFDSSSYQAHGACFNPYTAFLRRFQDLRQAVVLFELAWLDFHELVLMDDLWYIGNHDFVVEMNAHRNNILSWGHGRQSLSYLTLFCLFDTRSEEILSTDVLLSHELRHGSEQKYVQKPYTIFDDSRSQPYRFTPNGVGFSFASK</sequence>
<comment type="caution">
    <text evidence="1">The sequence shown here is derived from an EMBL/GenBank/DDBJ whole genome shotgun (WGS) entry which is preliminary data.</text>
</comment>
<evidence type="ECO:0000313" key="2">
    <source>
        <dbReference type="Proteomes" id="UP001151760"/>
    </source>
</evidence>
<accession>A0ABQ4XMN7</accession>
<reference evidence="1" key="1">
    <citation type="journal article" date="2022" name="Int. J. Mol. Sci.">
        <title>Draft Genome of Tanacetum Coccineum: Genomic Comparison of Closely Related Tanacetum-Family Plants.</title>
        <authorList>
            <person name="Yamashiro T."/>
            <person name="Shiraishi A."/>
            <person name="Nakayama K."/>
            <person name="Satake H."/>
        </authorList>
    </citation>
    <scope>NUCLEOTIDE SEQUENCE</scope>
</reference>
<evidence type="ECO:0000313" key="1">
    <source>
        <dbReference type="EMBL" id="GJS66183.1"/>
    </source>
</evidence>
<name>A0ABQ4XMN7_9ASTR</name>